<proteinExistence type="predicted"/>
<dbReference type="Gene3D" id="2.160.20.80">
    <property type="entry name" value="E3 ubiquitin-protein ligase SopA"/>
    <property type="match status" value="1"/>
</dbReference>
<dbReference type="Proteomes" id="UP000606935">
    <property type="component" value="Unassembled WGS sequence"/>
</dbReference>
<gene>
    <name evidence="1" type="primary">mcbG</name>
    <name evidence="1" type="ORF">GCM10010982_24670</name>
</gene>
<dbReference type="PANTHER" id="PTHR42999:SF1">
    <property type="entry name" value="PENTAPEPTIDE REPEAT-CONTAINING PROTEIN"/>
    <property type="match status" value="1"/>
</dbReference>
<accession>A0A917Z065</accession>
<dbReference type="PANTHER" id="PTHR42999">
    <property type="entry name" value="ANTIBIOTIC RESISTANCE PROTEIN MCBG"/>
    <property type="match status" value="1"/>
</dbReference>
<evidence type="ECO:0000313" key="1">
    <source>
        <dbReference type="EMBL" id="GGO70652.1"/>
    </source>
</evidence>
<dbReference type="SUPFAM" id="SSF141571">
    <property type="entry name" value="Pentapeptide repeat-like"/>
    <property type="match status" value="1"/>
</dbReference>
<dbReference type="Pfam" id="PF13599">
    <property type="entry name" value="Pentapeptide_4"/>
    <property type="match status" value="2"/>
</dbReference>
<evidence type="ECO:0000313" key="2">
    <source>
        <dbReference type="Proteomes" id="UP000606935"/>
    </source>
</evidence>
<dbReference type="InterPro" id="IPR052949">
    <property type="entry name" value="PA_immunity-related"/>
</dbReference>
<dbReference type="RefSeq" id="WP_188695389.1">
    <property type="nucleotide sequence ID" value="NZ_BMLS01000003.1"/>
</dbReference>
<evidence type="ECO:0008006" key="3">
    <source>
        <dbReference type="Google" id="ProtNLM"/>
    </source>
</evidence>
<reference evidence="1" key="2">
    <citation type="submission" date="2020-09" db="EMBL/GenBank/DDBJ databases">
        <authorList>
            <person name="Sun Q."/>
            <person name="Zhou Y."/>
        </authorList>
    </citation>
    <scope>NUCLEOTIDE SEQUENCE</scope>
    <source>
        <strain evidence="1">CGMCC 1.7086</strain>
    </source>
</reference>
<dbReference type="EMBL" id="BMLS01000003">
    <property type="protein sequence ID" value="GGO70652.1"/>
    <property type="molecule type" value="Genomic_DNA"/>
</dbReference>
<protein>
    <recommendedName>
        <fullName evidence="3">Pentapeptide repeat-containing protein</fullName>
    </recommendedName>
</protein>
<dbReference type="AlphaFoldDB" id="A0A917Z065"/>
<keyword evidence="2" id="KW-1185">Reference proteome</keyword>
<name>A0A917Z065_9ALTE</name>
<organism evidence="1 2">
    <name type="scientific">Bowmanella pacifica</name>
    <dbReference type="NCBI Taxonomy" id="502051"/>
    <lineage>
        <taxon>Bacteria</taxon>
        <taxon>Pseudomonadati</taxon>
        <taxon>Pseudomonadota</taxon>
        <taxon>Gammaproteobacteria</taxon>
        <taxon>Alteromonadales</taxon>
        <taxon>Alteromonadaceae</taxon>
        <taxon>Bowmanella</taxon>
    </lineage>
</organism>
<sequence length="199" mass="23041">MTRFTSGEHYFDTSFEKVTLPDTPYRDIEFEECHFSDCDFSASEFTYCKFTHCTFERCNLSLMKFSGSTLFGLKFNECKLVGVDWTRASWPAYHADFELSFTRCILNDSSFFGLTLHALLFNDCKLHDVDFREGDFAGASMIQSDFRHSLFMRTNLQAVDFTDSTAYTIDVLNNNVQKAKFSRYEALYLLESLGIELVD</sequence>
<comment type="caution">
    <text evidence="1">The sequence shown here is derived from an EMBL/GenBank/DDBJ whole genome shotgun (WGS) entry which is preliminary data.</text>
</comment>
<reference evidence="1" key="1">
    <citation type="journal article" date="2014" name="Int. J. Syst. Evol. Microbiol.">
        <title>Complete genome sequence of Corynebacterium casei LMG S-19264T (=DSM 44701T), isolated from a smear-ripened cheese.</title>
        <authorList>
            <consortium name="US DOE Joint Genome Institute (JGI-PGF)"/>
            <person name="Walter F."/>
            <person name="Albersmeier A."/>
            <person name="Kalinowski J."/>
            <person name="Ruckert C."/>
        </authorList>
    </citation>
    <scope>NUCLEOTIDE SEQUENCE</scope>
    <source>
        <strain evidence="1">CGMCC 1.7086</strain>
    </source>
</reference>
<dbReference type="InterPro" id="IPR001646">
    <property type="entry name" value="5peptide_repeat"/>
</dbReference>